<dbReference type="Proteomes" id="UP000245627">
    <property type="component" value="Unassembled WGS sequence"/>
</dbReference>
<dbReference type="Pfam" id="PF13454">
    <property type="entry name" value="NAD_binding_9"/>
    <property type="match status" value="1"/>
</dbReference>
<evidence type="ECO:0000313" key="3">
    <source>
        <dbReference type="Proteomes" id="UP000245627"/>
    </source>
</evidence>
<dbReference type="InterPro" id="IPR036188">
    <property type="entry name" value="FAD/NAD-bd_sf"/>
</dbReference>
<gene>
    <name evidence="2" type="ORF">DC487_09755</name>
</gene>
<dbReference type="SUPFAM" id="SSF51905">
    <property type="entry name" value="FAD/NAD(P)-binding domain"/>
    <property type="match status" value="1"/>
</dbReference>
<evidence type="ECO:0000313" key="2">
    <source>
        <dbReference type="EMBL" id="PVH25200.1"/>
    </source>
</evidence>
<reference evidence="2 3" key="1">
    <citation type="submission" date="2018-04" db="EMBL/GenBank/DDBJ databases">
        <title>Sphingobacterium cortibacter sp. nov.</title>
        <authorList>
            <person name="Li Y."/>
        </authorList>
    </citation>
    <scope>NUCLEOTIDE SEQUENCE [LARGE SCALE GENOMIC DNA]</scope>
    <source>
        <strain evidence="2 3">2c-3</strain>
    </source>
</reference>
<evidence type="ECO:0000259" key="1">
    <source>
        <dbReference type="Pfam" id="PF13454"/>
    </source>
</evidence>
<dbReference type="PANTHER" id="PTHR40254:SF1">
    <property type="entry name" value="BLR0577 PROTEIN"/>
    <property type="match status" value="1"/>
</dbReference>
<dbReference type="EMBL" id="QDKG01000003">
    <property type="protein sequence ID" value="PVH25200.1"/>
    <property type="molecule type" value="Genomic_DNA"/>
</dbReference>
<dbReference type="AlphaFoldDB" id="A0A2T8HII6"/>
<feature type="domain" description="FAD-dependent urate hydroxylase HpyO/Asp monooxygenase CreE-like FAD/NAD(P)-binding" evidence="1">
    <location>
        <begin position="43"/>
        <end position="206"/>
    </location>
</feature>
<dbReference type="OrthoDB" id="6309046at2"/>
<sequence length="613" mass="69519">MIWKKEHLSAEAKQAPSLISHLITNIEELHSHTNHKDAKRIGIVGGGPKGMYALERLLHTVQQEAYEEPIHVIWFNENPHFGSGNNYSVYQPDDLLINYCIGNIDGWLRDDINEQVREQLSLRDWIAKYQTTDSEVTPTDFASRGLVGFYLQDIFMQLQSSLPQQVTISLIVAAVQDVSYTNQFKISLANTDDTLLVDYLLLATGHCYENVPPFKITGDTAPFEYMASAYPVNRLDVLPKGQSVAVMGLGLTFIDICLQLTEGRGGVFNELGEYIPSGEEPVIYPFSRSNLPIQPRGPIYGDSRYAVRAYTKQVLQTLVDERSDRKIDFQQEVLPIINEEIQFAYYSTLLETSSEEKVKQYINGLLADEIFSIDQLLFPVMKSLGDRHQSTKAYLDESIKRAEEGELHHPYMAATAVWRELTPQIGELYNFGGFTAESHQYLDKQLWSACCRTSFGPPIANMKKISALAEAGIIQFTIPPQSQISYDTDKQNFEIGTEEEQYTVSFLIDGRIARSEIVRKNSPLYDRLLERGLIEIFENGTYQPGCIAIKQDGRTTAKIDNQEIPLFFYGTPTEGILFDNDSLSRVRNNLASPWADRILQLIDTHDTYAQQER</sequence>
<dbReference type="InterPro" id="IPR038732">
    <property type="entry name" value="HpyO/CreE_NAD-binding"/>
</dbReference>
<name>A0A2T8HII6_9SPHI</name>
<dbReference type="RefSeq" id="WP_116775789.1">
    <property type="nucleotide sequence ID" value="NZ_QDKG01000003.1"/>
</dbReference>
<protein>
    <recommendedName>
        <fullName evidence="1">FAD-dependent urate hydroxylase HpyO/Asp monooxygenase CreE-like FAD/NAD(P)-binding domain-containing protein</fullName>
    </recommendedName>
</protein>
<keyword evidence="3" id="KW-1185">Reference proteome</keyword>
<dbReference type="PANTHER" id="PTHR40254">
    <property type="entry name" value="BLR0577 PROTEIN"/>
    <property type="match status" value="1"/>
</dbReference>
<accession>A0A2T8HII6</accession>
<proteinExistence type="predicted"/>
<organism evidence="2 3">
    <name type="scientific">Sphingobacterium corticibacter</name>
    <dbReference type="NCBI Taxonomy" id="2171749"/>
    <lineage>
        <taxon>Bacteria</taxon>
        <taxon>Pseudomonadati</taxon>
        <taxon>Bacteroidota</taxon>
        <taxon>Sphingobacteriia</taxon>
        <taxon>Sphingobacteriales</taxon>
        <taxon>Sphingobacteriaceae</taxon>
        <taxon>Sphingobacterium</taxon>
    </lineage>
</organism>
<dbReference type="InterPro" id="IPR052189">
    <property type="entry name" value="L-asp_N-monooxygenase_NS-form"/>
</dbReference>
<comment type="caution">
    <text evidence="2">The sequence shown here is derived from an EMBL/GenBank/DDBJ whole genome shotgun (WGS) entry which is preliminary data.</text>
</comment>